<dbReference type="InterPro" id="IPR004378">
    <property type="entry name" value="F420H2_quin_Rdtase"/>
</dbReference>
<dbReference type="Proteomes" id="UP000451860">
    <property type="component" value="Unassembled WGS sequence"/>
</dbReference>
<protein>
    <submittedName>
        <fullName evidence="1">DUF385 domain-containing protein</fullName>
    </submittedName>
</protein>
<accession>A0A7J5ULL0</accession>
<dbReference type="AlphaFoldDB" id="A0A7J5ULL0"/>
<dbReference type="InterPro" id="IPR012349">
    <property type="entry name" value="Split_barrel_FMN-bd"/>
</dbReference>
<organism evidence="1 2">
    <name type="scientific">Georgenia thermotolerans</name>
    <dbReference type="NCBI Taxonomy" id="527326"/>
    <lineage>
        <taxon>Bacteria</taxon>
        <taxon>Bacillati</taxon>
        <taxon>Actinomycetota</taxon>
        <taxon>Actinomycetes</taxon>
        <taxon>Micrococcales</taxon>
        <taxon>Bogoriellaceae</taxon>
        <taxon>Georgenia</taxon>
    </lineage>
</organism>
<dbReference type="EMBL" id="WHJE01000090">
    <property type="protein sequence ID" value="KAE8763170.1"/>
    <property type="molecule type" value="Genomic_DNA"/>
</dbReference>
<proteinExistence type="predicted"/>
<reference evidence="1 2" key="1">
    <citation type="submission" date="2019-10" db="EMBL/GenBank/DDBJ databases">
        <title>Georgenia wutianyii sp. nov. and Georgenia yuyongxinii sp. nov. isolated from plateau pika (Ochotona curzoniae) in the Qinghai-Tibet plateau of China.</title>
        <authorList>
            <person name="Tian Z."/>
        </authorList>
    </citation>
    <scope>NUCLEOTIDE SEQUENCE [LARGE SCALE GENOMIC DNA]</scope>
    <source>
        <strain evidence="1 2">DSM 21501</strain>
    </source>
</reference>
<evidence type="ECO:0000313" key="1">
    <source>
        <dbReference type="EMBL" id="KAE8763170.1"/>
    </source>
</evidence>
<gene>
    <name evidence="1" type="ORF">GB883_15580</name>
</gene>
<dbReference type="Pfam" id="PF04075">
    <property type="entry name" value="F420H2_quin_red"/>
    <property type="match status" value="1"/>
</dbReference>
<keyword evidence="2" id="KW-1185">Reference proteome</keyword>
<comment type="caution">
    <text evidence="1">The sequence shown here is derived from an EMBL/GenBank/DDBJ whole genome shotgun (WGS) entry which is preliminary data.</text>
</comment>
<dbReference type="GO" id="GO:0016491">
    <property type="term" value="F:oxidoreductase activity"/>
    <property type="evidence" value="ECO:0007669"/>
    <property type="project" value="InterPro"/>
</dbReference>
<name>A0A7J5ULL0_9MICO</name>
<dbReference type="Gene3D" id="2.30.110.10">
    <property type="entry name" value="Electron Transport, Fmn-binding Protein, Chain A"/>
    <property type="match status" value="1"/>
</dbReference>
<evidence type="ECO:0000313" key="2">
    <source>
        <dbReference type="Proteomes" id="UP000451860"/>
    </source>
</evidence>
<dbReference type="OrthoDB" id="3778270at2"/>
<dbReference type="RefSeq" id="WP_152202575.1">
    <property type="nucleotide sequence ID" value="NZ_VUKF01000015.1"/>
</dbReference>
<sequence>MARLTRWAPAAALALAAGLLVGFVLAIRSGGPRTKRAVRALVKRTVNPVMLLLAGRRHWYAAVLRHTGRRSGRAYATPVVALPAGDAFVIPLPYGEHVDWLRNWRAAGRATLVLDGVTYDVGAPEVVDASGVAALVDERHRRAWRWYRIETFVRAPRTAAPAVVGSAARPPLAP</sequence>